<keyword evidence="2" id="KW-0489">Methyltransferase</keyword>
<accession>A0A929F8W7</accession>
<evidence type="ECO:0000313" key="2">
    <source>
        <dbReference type="EMBL" id="MBE9069530.1"/>
    </source>
</evidence>
<keyword evidence="3" id="KW-1185">Reference proteome</keyword>
<name>A0A929F8W7_LEPEC</name>
<dbReference type="Gene3D" id="3.40.50.150">
    <property type="entry name" value="Vaccinia Virus protein VP39"/>
    <property type="match status" value="1"/>
</dbReference>
<gene>
    <name evidence="2" type="ORF">IQ260_23055</name>
</gene>
<dbReference type="InterPro" id="IPR041698">
    <property type="entry name" value="Methyltransf_25"/>
</dbReference>
<organism evidence="2 3">
    <name type="scientific">Leptolyngbya cf. ectocarpi LEGE 11479</name>
    <dbReference type="NCBI Taxonomy" id="1828722"/>
    <lineage>
        <taxon>Bacteria</taxon>
        <taxon>Bacillati</taxon>
        <taxon>Cyanobacteriota</taxon>
        <taxon>Cyanophyceae</taxon>
        <taxon>Leptolyngbyales</taxon>
        <taxon>Leptolyngbyaceae</taxon>
        <taxon>Leptolyngbya group</taxon>
        <taxon>Leptolyngbya</taxon>
    </lineage>
</organism>
<evidence type="ECO:0000313" key="3">
    <source>
        <dbReference type="Proteomes" id="UP000615026"/>
    </source>
</evidence>
<dbReference type="EMBL" id="JADEXP010000286">
    <property type="protein sequence ID" value="MBE9069530.1"/>
    <property type="molecule type" value="Genomic_DNA"/>
</dbReference>
<comment type="caution">
    <text evidence="2">The sequence shown here is derived from an EMBL/GenBank/DDBJ whole genome shotgun (WGS) entry which is preliminary data.</text>
</comment>
<dbReference type="AlphaFoldDB" id="A0A929F8W7"/>
<evidence type="ECO:0000259" key="1">
    <source>
        <dbReference type="Pfam" id="PF13649"/>
    </source>
</evidence>
<protein>
    <submittedName>
        <fullName evidence="2">Class I SAM-dependent methyltransferase</fullName>
    </submittedName>
</protein>
<dbReference type="Proteomes" id="UP000615026">
    <property type="component" value="Unassembled WGS sequence"/>
</dbReference>
<dbReference type="Pfam" id="PF13649">
    <property type="entry name" value="Methyltransf_25"/>
    <property type="match status" value="1"/>
</dbReference>
<reference evidence="2" key="1">
    <citation type="submission" date="2020-10" db="EMBL/GenBank/DDBJ databases">
        <authorList>
            <person name="Castelo-Branco R."/>
            <person name="Eusebio N."/>
            <person name="Adriana R."/>
            <person name="Vieira A."/>
            <person name="Brugerolle De Fraissinette N."/>
            <person name="Rezende De Castro R."/>
            <person name="Schneider M.P."/>
            <person name="Vasconcelos V."/>
            <person name="Leao P.N."/>
        </authorList>
    </citation>
    <scope>NUCLEOTIDE SEQUENCE</scope>
    <source>
        <strain evidence="2">LEGE 11479</strain>
    </source>
</reference>
<proteinExistence type="predicted"/>
<dbReference type="RefSeq" id="WP_193995427.1">
    <property type="nucleotide sequence ID" value="NZ_JADEXP010000286.1"/>
</dbReference>
<dbReference type="GO" id="GO:0032259">
    <property type="term" value="P:methylation"/>
    <property type="evidence" value="ECO:0007669"/>
    <property type="project" value="UniProtKB-KW"/>
</dbReference>
<keyword evidence="2" id="KW-0808">Transferase</keyword>
<sequence length="251" mass="27555">MTSSVAEHYANHLAPIYSWMVGDFDVACACADNFYFDIGLPNGDGLVAVDLGCGHGVHSVPLARRGYRVLALDTSSHLLDELNAAVGELPIKTIAADLAQFSDHLGSDSASLIACMGDTLPHLPSFDAIKKLIDDSARKLTPDGLLTFSFRDYSTHELLGTERFIPVRSDDRRIHTCFLDYRSDVVIVHDIIHTFVESAWQTSISAYSKIRLPPDVFVSAVEANGFSLTHKKTDRGMLYFAFNRSTATNAE</sequence>
<feature type="domain" description="Methyltransferase" evidence="1">
    <location>
        <begin position="49"/>
        <end position="144"/>
    </location>
</feature>
<dbReference type="CDD" id="cd02440">
    <property type="entry name" value="AdoMet_MTases"/>
    <property type="match status" value="1"/>
</dbReference>
<dbReference type="GO" id="GO:0008168">
    <property type="term" value="F:methyltransferase activity"/>
    <property type="evidence" value="ECO:0007669"/>
    <property type="project" value="UniProtKB-KW"/>
</dbReference>
<dbReference type="SUPFAM" id="SSF53335">
    <property type="entry name" value="S-adenosyl-L-methionine-dependent methyltransferases"/>
    <property type="match status" value="1"/>
</dbReference>
<dbReference type="InterPro" id="IPR029063">
    <property type="entry name" value="SAM-dependent_MTases_sf"/>
</dbReference>